<organism evidence="3 4">
    <name type="scientific">Paenarthrobacter aurescens (strain TC1)</name>
    <dbReference type="NCBI Taxonomy" id="290340"/>
    <lineage>
        <taxon>Bacteria</taxon>
        <taxon>Bacillati</taxon>
        <taxon>Actinomycetota</taxon>
        <taxon>Actinomycetes</taxon>
        <taxon>Micrococcales</taxon>
        <taxon>Micrococcaceae</taxon>
        <taxon>Paenarthrobacter</taxon>
    </lineage>
</organism>
<feature type="transmembrane region" description="Helical" evidence="2">
    <location>
        <begin position="172"/>
        <end position="190"/>
    </location>
</feature>
<evidence type="ECO:0000256" key="1">
    <source>
        <dbReference type="SAM" id="MobiDB-lite"/>
    </source>
</evidence>
<keyword evidence="2" id="KW-0812">Transmembrane</keyword>
<keyword evidence="4" id="KW-1185">Reference proteome</keyword>
<evidence type="ECO:0008006" key="5">
    <source>
        <dbReference type="Google" id="ProtNLM"/>
    </source>
</evidence>
<evidence type="ECO:0000313" key="4">
    <source>
        <dbReference type="Proteomes" id="UP000000637"/>
    </source>
</evidence>
<proteinExistence type="predicted"/>
<keyword evidence="2" id="KW-1133">Transmembrane helix</keyword>
<name>A1R6U7_PAEAT</name>
<dbReference type="eggNOG" id="ENOG5031D67">
    <property type="taxonomic scope" value="Bacteria"/>
</dbReference>
<dbReference type="HOGENOM" id="CLU_091328_1_0_11"/>
<dbReference type="STRING" id="290340.AAur_2218"/>
<dbReference type="Pfam" id="PF11241">
    <property type="entry name" value="DUF3043"/>
    <property type="match status" value="1"/>
</dbReference>
<dbReference type="InterPro" id="IPR021403">
    <property type="entry name" value="DUF3043"/>
</dbReference>
<feature type="region of interest" description="Disordered" evidence="1">
    <location>
        <begin position="89"/>
        <end position="126"/>
    </location>
</feature>
<dbReference type="EMBL" id="CP000474">
    <property type="protein sequence ID" value="ABM07184.1"/>
    <property type="molecule type" value="Genomic_DNA"/>
</dbReference>
<protein>
    <recommendedName>
        <fullName evidence="5">Integral membrane protein</fullName>
    </recommendedName>
</protein>
<evidence type="ECO:0000256" key="2">
    <source>
        <dbReference type="SAM" id="Phobius"/>
    </source>
</evidence>
<evidence type="ECO:0000313" key="3">
    <source>
        <dbReference type="EMBL" id="ABM07184.1"/>
    </source>
</evidence>
<accession>A1R6U7</accession>
<feature type="transmembrane region" description="Helical" evidence="2">
    <location>
        <begin position="196"/>
        <end position="219"/>
    </location>
</feature>
<gene>
    <name evidence="3" type="ordered locus">AAur_2218</name>
</gene>
<keyword evidence="2" id="KW-0472">Membrane</keyword>
<sequence length="265" mass="30194">MPRPEWSRTAVACSAGSPHVLKSWATLYRRGFTRRSRLSPEPEGFTGARDSSNRTRNVRHLLQGYSVWVFGRKKEEPSAQSVVDQAYATAPESGAGKGAPTPKRKDQEAARKRPLVPNDRKASKAAERVAIQDQRQKMRQALDTGDERFLPLRDKGPQKRYTRDYVDARFSLGEYLMFGALLFVVISLIIPPTSAGISYVLIGFWIMFLAVFVDVFILSRKLRKRLTEKFGEVERGSIWYGCMRALQFRKLRLPKPQVKRGQYPA</sequence>
<reference evidence="3 4" key="1">
    <citation type="journal article" date="2006" name="PLoS Genet.">
        <title>Secrets of soil survival revealed by the genome sequence of Arthrobacter aurescens TC1.</title>
        <authorList>
            <person name="Mongodin E.F."/>
            <person name="Shapir N."/>
            <person name="Daugherty S.C."/>
            <person name="DeBoy R.T."/>
            <person name="Emerson J.B."/>
            <person name="Shvartzbeyn A."/>
            <person name="Radune D."/>
            <person name="Vamathevan J."/>
            <person name="Riggs F."/>
            <person name="Grinberg V."/>
            <person name="Khouri H."/>
            <person name="Wackett L.P."/>
            <person name="Nelson K.E."/>
            <person name="Sadowsky M.J."/>
        </authorList>
    </citation>
    <scope>NUCLEOTIDE SEQUENCE [LARGE SCALE GENOMIC DNA]</scope>
    <source>
        <strain evidence="3 4">TC1</strain>
    </source>
</reference>
<dbReference type="Proteomes" id="UP000000637">
    <property type="component" value="Chromosome"/>
</dbReference>
<dbReference type="KEGG" id="aau:AAur_2218"/>
<dbReference type="AlphaFoldDB" id="A1R6U7"/>